<dbReference type="NCBIfam" id="TIGR02336">
    <property type="entry name" value="1,3-beta-galactosyl-N-acetylhexosamine phosphorylase"/>
    <property type="match status" value="1"/>
</dbReference>
<dbReference type="InterPro" id="IPR035363">
    <property type="entry name" value="LBP_M"/>
</dbReference>
<dbReference type="Gene3D" id="2.60.40.10">
    <property type="entry name" value="Immunoglobulins"/>
    <property type="match status" value="1"/>
</dbReference>
<feature type="domain" description="Lacto-N-biose phosphorylase C-terminal" evidence="3">
    <location>
        <begin position="620"/>
        <end position="668"/>
    </location>
</feature>
<organism evidence="4">
    <name type="scientific">sediment metagenome</name>
    <dbReference type="NCBI Taxonomy" id="749907"/>
    <lineage>
        <taxon>unclassified sequences</taxon>
        <taxon>metagenomes</taxon>
        <taxon>ecological metagenomes</taxon>
    </lineage>
</organism>
<dbReference type="InterPro" id="IPR029062">
    <property type="entry name" value="Class_I_gatase-like"/>
</dbReference>
<keyword evidence="4" id="KW-0328">Glycosyltransferase</keyword>
<dbReference type="Gene3D" id="3.40.50.880">
    <property type="match status" value="1"/>
</dbReference>
<dbReference type="InterPro" id="IPR013783">
    <property type="entry name" value="Ig-like_fold"/>
</dbReference>
<dbReference type="InterPro" id="IPR035080">
    <property type="entry name" value="Lact_bio_phlase-like_N"/>
</dbReference>
<feature type="domain" description="Lacto-N-biose phosphorylase central" evidence="2">
    <location>
        <begin position="388"/>
        <end position="614"/>
    </location>
</feature>
<dbReference type="Pfam" id="PF17386">
    <property type="entry name" value="LBP_C"/>
    <property type="match status" value="1"/>
</dbReference>
<dbReference type="Gene3D" id="2.60.40.1180">
    <property type="entry name" value="Golgi alpha-mannosidase II"/>
    <property type="match status" value="1"/>
</dbReference>
<dbReference type="Pfam" id="PF17385">
    <property type="entry name" value="LBP_M"/>
    <property type="match status" value="1"/>
</dbReference>
<evidence type="ECO:0000313" key="4">
    <source>
        <dbReference type="EMBL" id="EFK96523.1"/>
    </source>
</evidence>
<dbReference type="InterPro" id="IPR013780">
    <property type="entry name" value="Glyco_hydro_b"/>
</dbReference>
<dbReference type="GO" id="GO:0050500">
    <property type="term" value="F:1,3-beta-galactosyl-N-acetylhexosamine phosphorylase activity"/>
    <property type="evidence" value="ECO:0007669"/>
    <property type="project" value="UniProtKB-EC"/>
</dbReference>
<comment type="caution">
    <text evidence="4">The sequence shown here is derived from an EMBL/GenBank/DDBJ whole genome shotgun (WGS) entry which is preliminary data.</text>
</comment>
<name>D9PIU4_9ZZZZ</name>
<feature type="domain" description="Lacto-N-biose phosphorylase-like N-terminal TIM barrel" evidence="1">
    <location>
        <begin position="1"/>
        <end position="383"/>
    </location>
</feature>
<keyword evidence="4" id="KW-0808">Transferase</keyword>
<reference evidence="4" key="2">
    <citation type="journal article" date="2011" name="Microb. Ecol.">
        <title>Taxonomic and Functional Metagenomic Profiling of the Microbial Community in the Anoxic Sediment of a Sub-saline Shallow Lake (Laguna de Carrizo, Central Spain).</title>
        <authorList>
            <person name="Ferrer M."/>
            <person name="Guazzaroni M.E."/>
            <person name="Richter M."/>
            <person name="Garcia-Salamanca A."/>
            <person name="Yarza P."/>
            <person name="Suarez-Suarez A."/>
            <person name="Solano J."/>
            <person name="Alcaide M."/>
            <person name="van Dillewijn P."/>
            <person name="Molina-Henares M.A."/>
            <person name="Lopez-Cortes N."/>
            <person name="Al-Ramahi Y."/>
            <person name="Guerrero C."/>
            <person name="Acosta A."/>
            <person name="de Eugenio L.I."/>
            <person name="Martinez V."/>
            <person name="Marques S."/>
            <person name="Rojo F."/>
            <person name="Santero E."/>
            <person name="Genilloud O."/>
            <person name="Perez-Perez J."/>
            <person name="Rossello-Mora R."/>
            <person name="Ramos J.L."/>
        </authorList>
    </citation>
    <scope>NUCLEOTIDE SEQUENCE</scope>
</reference>
<gene>
    <name evidence="4" type="ORF">LDC_1452</name>
</gene>
<accession>D9PIU4</accession>
<dbReference type="GO" id="GO:0004645">
    <property type="term" value="F:1,4-alpha-oligoglucan phosphorylase activity"/>
    <property type="evidence" value="ECO:0007669"/>
    <property type="project" value="InterPro"/>
</dbReference>
<dbReference type="AlphaFoldDB" id="D9PIU4"/>
<reference evidence="4" key="1">
    <citation type="submission" date="2010-07" db="EMBL/GenBank/DDBJ databases">
        <authorList>
            <consortium name="CONSOLIDER consortium CSD2007-00005"/>
            <person name="Guazzaroni M.-E."/>
            <person name="Richter M."/>
            <person name="Garcia-Salamanca A."/>
            <person name="Yarza P."/>
            <person name="Ferrer M."/>
        </authorList>
    </citation>
    <scope>NUCLEOTIDE SEQUENCE</scope>
</reference>
<dbReference type="InterPro" id="IPR035356">
    <property type="entry name" value="LBP_C"/>
</dbReference>
<dbReference type="Pfam" id="PF09508">
    <property type="entry name" value="Lact_bio_phlase"/>
    <property type="match status" value="1"/>
</dbReference>
<dbReference type="EMBL" id="ADZX01000456">
    <property type="protein sequence ID" value="EFK96523.1"/>
    <property type="molecule type" value="Genomic_DNA"/>
</dbReference>
<dbReference type="Gene3D" id="3.20.20.80">
    <property type="entry name" value="Glycosidases"/>
    <property type="match status" value="1"/>
</dbReference>
<evidence type="ECO:0000259" key="3">
    <source>
        <dbReference type="Pfam" id="PF17386"/>
    </source>
</evidence>
<dbReference type="SUPFAM" id="SSF52317">
    <property type="entry name" value="Class I glutamine amidotransferase-like"/>
    <property type="match status" value="1"/>
</dbReference>
<feature type="non-terminal residue" evidence="4">
    <location>
        <position position="1"/>
    </location>
</feature>
<proteinExistence type="predicted"/>
<evidence type="ECO:0000259" key="1">
    <source>
        <dbReference type="Pfam" id="PF09508"/>
    </source>
</evidence>
<evidence type="ECO:0000259" key="2">
    <source>
        <dbReference type="Pfam" id="PF17385"/>
    </source>
</evidence>
<sequence>CLIRGDNAFARANRDKLQQIFLASREVLAGGEGDGGAERVSIELLAGFPRDVYALNASPESREYWQVFDRTTGEELPRERWRFLPDKGAVEVSGARRWHRYGADFLAFEIWESINRYNHRVNNWKTEPEMPLDPAHPEVRERMKANLAAWLDRNPHVSVVRFTTFYYGNGRGGWGDYGRTVSPRALELFRQRYGYRLTAETFTNGGLYNPTHRPPSKEYADWMAFQHDFFMETTRPLVDMIHARGKKAFFLLGDQWIGSEPLEGRFAELGMDGVVKSVFNGFEARIAGATESVPVREIRFHPYFFPKEVTGKPTFCPEGTPTEDLRTYWADIRRACLRVRIDRIGFGGYVSLLEKFPDFVEYVAEVSRQARTIRALHEAGAPYAGPVNVAVLSSWGRTRAWMCSGHMQHASVYNQMLESLSGLPVGVEFLSFREVAERGLPAHVNVVVNAGRSGTAWSGGEAWRDPALVERLTEFVARGGGLVGLGEPSACEGGDRFFRLAHVLGVDREPVPGEGNADYGGWLEAGHFIAADAPAGGGLEFVSSLPNLELVSPDARVVAWVKTGECAYFHKYLQPQIVANRFRSGRSVYFAGFKYNPANTRALGRALFWAAGQEAAFDEWRCDDLHAECAYFPGAGRLAVVNNSREARRTAVHLTGGGRLELELEPLALAVREV</sequence>
<dbReference type="InterPro" id="IPR012711">
    <property type="entry name" value="Lacto-N-biose_phosphorylase"/>
</dbReference>
<protein>
    <submittedName>
        <fullName evidence="4">Lacto-N-biose phosphorylase</fullName>
        <ecNumber evidence="4">2.4.1.211</ecNumber>
    </submittedName>
</protein>
<dbReference type="EC" id="2.4.1.211" evidence="4"/>